<dbReference type="GO" id="GO:0015031">
    <property type="term" value="P:protein transport"/>
    <property type="evidence" value="ECO:0007669"/>
    <property type="project" value="UniProtKB-KW"/>
</dbReference>
<dbReference type="GO" id="GO:0019776">
    <property type="term" value="F:Atg8-family ligase activity"/>
    <property type="evidence" value="ECO:0007669"/>
    <property type="project" value="TreeGrafter"/>
</dbReference>
<dbReference type="STRING" id="1043005.A0A074ZNK2"/>
<keyword evidence="3 6" id="KW-1017">Isopeptide bond</keyword>
<keyword evidence="6" id="KW-0653">Protein transport</keyword>
<comment type="subunit">
    <text evidence="6">Forms a conjugate with ATG5.</text>
</comment>
<dbReference type="Gene3D" id="3.10.20.90">
    <property type="entry name" value="Phosphatidylinositol 3-kinase Catalytic Subunit, Chain A, domain 1"/>
    <property type="match status" value="1"/>
</dbReference>
<dbReference type="GO" id="GO:0034727">
    <property type="term" value="P:piecemeal microautophagy of the nucleus"/>
    <property type="evidence" value="ECO:0007669"/>
    <property type="project" value="TreeGrafter"/>
</dbReference>
<organism evidence="8 9">
    <name type="scientific">Aureobasidium subglaciale (strain EXF-2481)</name>
    <name type="common">Aureobasidium pullulans var. subglaciale</name>
    <dbReference type="NCBI Taxonomy" id="1043005"/>
    <lineage>
        <taxon>Eukaryota</taxon>
        <taxon>Fungi</taxon>
        <taxon>Dikarya</taxon>
        <taxon>Ascomycota</taxon>
        <taxon>Pezizomycotina</taxon>
        <taxon>Dothideomycetes</taxon>
        <taxon>Dothideomycetidae</taxon>
        <taxon>Dothideales</taxon>
        <taxon>Saccotheciaceae</taxon>
        <taxon>Aureobasidium</taxon>
    </lineage>
</organism>
<comment type="similarity">
    <text evidence="1 6">Belongs to the ATG12 family.</text>
</comment>
<keyword evidence="5 6" id="KW-0072">Autophagy</keyword>
<dbReference type="GO" id="GO:0000045">
    <property type="term" value="P:autophagosome assembly"/>
    <property type="evidence" value="ECO:0007669"/>
    <property type="project" value="InterPro"/>
</dbReference>
<evidence type="ECO:0000313" key="8">
    <source>
        <dbReference type="EMBL" id="KEQ99936.1"/>
    </source>
</evidence>
<dbReference type="SUPFAM" id="SSF54236">
    <property type="entry name" value="Ubiquitin-like"/>
    <property type="match status" value="1"/>
</dbReference>
<feature type="compositionally biased region" description="Acidic residues" evidence="7">
    <location>
        <begin position="11"/>
        <end position="20"/>
    </location>
</feature>
<dbReference type="GO" id="GO:0000421">
    <property type="term" value="C:autophagosome membrane"/>
    <property type="evidence" value="ECO:0007669"/>
    <property type="project" value="TreeGrafter"/>
</dbReference>
<evidence type="ECO:0000256" key="7">
    <source>
        <dbReference type="SAM" id="MobiDB-lite"/>
    </source>
</evidence>
<accession>A0A074ZNK2</accession>
<dbReference type="HOGENOM" id="CLU_106795_1_1_1"/>
<dbReference type="GO" id="GO:0097352">
    <property type="term" value="P:autophagosome maturation"/>
    <property type="evidence" value="ECO:0007669"/>
    <property type="project" value="TreeGrafter"/>
</dbReference>
<dbReference type="PANTHER" id="PTHR13385:SF0">
    <property type="entry name" value="UBIQUITIN-LIKE PROTEIN ATG12"/>
    <property type="match status" value="1"/>
</dbReference>
<comment type="function">
    <text evidence="6">Ubiquitin-like protein involved in cytoplasm to vacuole transport (Cvt), autophagy vesicles formation, mitophagy, and nucleophagy.</text>
</comment>
<name>A0A074ZNK2_AURSE</name>
<evidence type="ECO:0000256" key="5">
    <source>
        <dbReference type="ARBA" id="ARBA00023006"/>
    </source>
</evidence>
<gene>
    <name evidence="8" type="ORF">AUEXF2481DRAFT_204920</name>
</gene>
<reference evidence="8 9" key="1">
    <citation type="journal article" date="2014" name="BMC Genomics">
        <title>Genome sequencing of four Aureobasidium pullulans varieties: biotechnological potential, stress tolerance, and description of new species.</title>
        <authorList>
            <person name="Gostin Ar C."/>
            <person name="Ohm R.A."/>
            <person name="Kogej T."/>
            <person name="Sonjak S."/>
            <person name="Turk M."/>
            <person name="Zajc J."/>
            <person name="Zalar P."/>
            <person name="Grube M."/>
            <person name="Sun H."/>
            <person name="Han J."/>
            <person name="Sharma A."/>
            <person name="Chiniquy J."/>
            <person name="Ngan C.Y."/>
            <person name="Lipzen A."/>
            <person name="Barry K."/>
            <person name="Grigoriev I.V."/>
            <person name="Gunde-Cimerman N."/>
        </authorList>
    </citation>
    <scope>NUCLEOTIDE SEQUENCE [LARGE SCALE GENOMIC DNA]</scope>
    <source>
        <strain evidence="8 9">EXF-2481</strain>
    </source>
</reference>
<dbReference type="RefSeq" id="XP_013348498.1">
    <property type="nucleotide sequence ID" value="XM_013493044.1"/>
</dbReference>
<dbReference type="GO" id="GO:0061723">
    <property type="term" value="P:glycophagy"/>
    <property type="evidence" value="ECO:0007669"/>
    <property type="project" value="TreeGrafter"/>
</dbReference>
<keyword evidence="4 6" id="KW-0833">Ubl conjugation pathway</keyword>
<dbReference type="OMA" id="DLPMNMS"/>
<protein>
    <recommendedName>
        <fullName evidence="2 6">Ubiquitin-like protein ATG12</fullName>
    </recommendedName>
</protein>
<evidence type="ECO:0000256" key="3">
    <source>
        <dbReference type="ARBA" id="ARBA00022499"/>
    </source>
</evidence>
<feature type="region of interest" description="Disordered" evidence="7">
    <location>
        <begin position="1"/>
        <end position="26"/>
    </location>
</feature>
<keyword evidence="6" id="KW-0472">Membrane</keyword>
<dbReference type="GeneID" id="25362486"/>
<keyword evidence="6" id="KW-0813">Transport</keyword>
<evidence type="ECO:0000256" key="1">
    <source>
        <dbReference type="ARBA" id="ARBA00007778"/>
    </source>
</evidence>
<dbReference type="InterPro" id="IPR029071">
    <property type="entry name" value="Ubiquitin-like_domsf"/>
</dbReference>
<dbReference type="GO" id="GO:0034045">
    <property type="term" value="C:phagophore assembly site membrane"/>
    <property type="evidence" value="ECO:0007669"/>
    <property type="project" value="UniProtKB-SubCell"/>
</dbReference>
<evidence type="ECO:0000313" key="9">
    <source>
        <dbReference type="Proteomes" id="UP000030641"/>
    </source>
</evidence>
<sequence>MSSSPPPDMVTEAEADEEESLASNESPAAEMPMTMAASMVLDHLPLDAHNALSSAGMLEQKKIHLRFRPGPGTPSLPKPRVTISSTHHFDWIVRYLRRQLRLDSHQSVFCYVNQVFAPGMDEQVGNLWRCFRTGEDLIVSYAVAPAFG</sequence>
<dbReference type="GO" id="GO:0000422">
    <property type="term" value="P:autophagy of mitochondrion"/>
    <property type="evidence" value="ECO:0007669"/>
    <property type="project" value="TreeGrafter"/>
</dbReference>
<dbReference type="EMBL" id="KL584750">
    <property type="protein sequence ID" value="KEQ99936.1"/>
    <property type="molecule type" value="Genomic_DNA"/>
</dbReference>
<dbReference type="OrthoDB" id="10003551at2759"/>
<evidence type="ECO:0000256" key="2">
    <source>
        <dbReference type="ARBA" id="ARBA00015875"/>
    </source>
</evidence>
<dbReference type="InParanoid" id="A0A074ZNK2"/>
<evidence type="ECO:0000256" key="4">
    <source>
        <dbReference type="ARBA" id="ARBA00022786"/>
    </source>
</evidence>
<proteinExistence type="inferred from homology"/>
<evidence type="ECO:0000256" key="6">
    <source>
        <dbReference type="RuleBase" id="RU361201"/>
    </source>
</evidence>
<dbReference type="Proteomes" id="UP000030641">
    <property type="component" value="Unassembled WGS sequence"/>
</dbReference>
<dbReference type="CDD" id="cd01612">
    <property type="entry name" value="Ubl_ATG12"/>
    <property type="match status" value="1"/>
</dbReference>
<dbReference type="Pfam" id="PF04110">
    <property type="entry name" value="APG12"/>
    <property type="match status" value="1"/>
</dbReference>
<dbReference type="GO" id="GO:0034274">
    <property type="term" value="C:Atg12-Atg5-Atg16 complex"/>
    <property type="evidence" value="ECO:0007669"/>
    <property type="project" value="TreeGrafter"/>
</dbReference>
<keyword evidence="9" id="KW-1185">Reference proteome</keyword>
<comment type="subcellular location">
    <subcellularLocation>
        <location evidence="6">Preautophagosomal structure membrane</location>
        <topology evidence="6">Peripheral membrane protein</topology>
    </subcellularLocation>
</comment>
<dbReference type="PANTHER" id="PTHR13385">
    <property type="entry name" value="AUTOPHAGY PROTEIN 12"/>
    <property type="match status" value="1"/>
</dbReference>
<dbReference type="InterPro" id="IPR007242">
    <property type="entry name" value="Atg12"/>
</dbReference>
<dbReference type="AlphaFoldDB" id="A0A074ZNK2"/>